<dbReference type="GeneID" id="63759539"/>
<dbReference type="VEuPathDB" id="FungiDB:ASPSYDRAFT_176918"/>
<keyword evidence="2" id="KW-0238">DNA-binding</keyword>
<keyword evidence="7" id="KW-1185">Reference proteome</keyword>
<name>A0A1L9TLH0_9EURO</name>
<proteinExistence type="predicted"/>
<keyword evidence="1" id="KW-0805">Transcription regulation</keyword>
<dbReference type="RefSeq" id="XP_040704081.1">
    <property type="nucleotide sequence ID" value="XM_040843466.1"/>
</dbReference>
<dbReference type="Gene3D" id="4.10.240.10">
    <property type="entry name" value="Zn(2)-C6 fungal-type DNA-binding domain"/>
    <property type="match status" value="1"/>
</dbReference>
<feature type="region of interest" description="Disordered" evidence="5">
    <location>
        <begin position="133"/>
        <end position="155"/>
    </location>
</feature>
<protein>
    <recommendedName>
        <fullName evidence="8">Zn(2)-C6 fungal-type domain-containing protein</fullName>
    </recommendedName>
</protein>
<evidence type="ECO:0000256" key="2">
    <source>
        <dbReference type="ARBA" id="ARBA00023125"/>
    </source>
</evidence>
<keyword evidence="3" id="KW-0804">Transcription</keyword>
<dbReference type="InterPro" id="IPR001138">
    <property type="entry name" value="Zn2Cys6_DnaBD"/>
</dbReference>
<dbReference type="InterPro" id="IPR036864">
    <property type="entry name" value="Zn2-C6_fun-type_DNA-bd_sf"/>
</dbReference>
<dbReference type="OrthoDB" id="5958943at2759"/>
<dbReference type="STRING" id="1036612.A0A1L9TLH0"/>
<dbReference type="Proteomes" id="UP000184356">
    <property type="component" value="Unassembled WGS sequence"/>
</dbReference>
<gene>
    <name evidence="6" type="ORF">ASPSYDRAFT_176918</name>
</gene>
<evidence type="ECO:0000256" key="5">
    <source>
        <dbReference type="SAM" id="MobiDB-lite"/>
    </source>
</evidence>
<dbReference type="EMBL" id="KV878585">
    <property type="protein sequence ID" value="OJJ60275.1"/>
    <property type="molecule type" value="Genomic_DNA"/>
</dbReference>
<reference evidence="7" key="1">
    <citation type="journal article" date="2017" name="Genome Biol.">
        <title>Comparative genomics reveals high biological diversity and specific adaptations in the industrially and medically important fungal genus Aspergillus.</title>
        <authorList>
            <person name="de Vries R.P."/>
            <person name="Riley R."/>
            <person name="Wiebenga A."/>
            <person name="Aguilar-Osorio G."/>
            <person name="Amillis S."/>
            <person name="Uchima C.A."/>
            <person name="Anderluh G."/>
            <person name="Asadollahi M."/>
            <person name="Askin M."/>
            <person name="Barry K."/>
            <person name="Battaglia E."/>
            <person name="Bayram O."/>
            <person name="Benocci T."/>
            <person name="Braus-Stromeyer S.A."/>
            <person name="Caldana C."/>
            <person name="Canovas D."/>
            <person name="Cerqueira G.C."/>
            <person name="Chen F."/>
            <person name="Chen W."/>
            <person name="Choi C."/>
            <person name="Clum A."/>
            <person name="Dos Santos R.A."/>
            <person name="Damasio A.R."/>
            <person name="Diallinas G."/>
            <person name="Emri T."/>
            <person name="Fekete E."/>
            <person name="Flipphi M."/>
            <person name="Freyberg S."/>
            <person name="Gallo A."/>
            <person name="Gournas C."/>
            <person name="Habgood R."/>
            <person name="Hainaut M."/>
            <person name="Harispe M.L."/>
            <person name="Henrissat B."/>
            <person name="Hilden K.S."/>
            <person name="Hope R."/>
            <person name="Hossain A."/>
            <person name="Karabika E."/>
            <person name="Karaffa L."/>
            <person name="Karanyi Z."/>
            <person name="Krasevec N."/>
            <person name="Kuo A."/>
            <person name="Kusch H."/>
            <person name="LaButti K."/>
            <person name="Lagendijk E.L."/>
            <person name="Lapidus A."/>
            <person name="Levasseur A."/>
            <person name="Lindquist E."/>
            <person name="Lipzen A."/>
            <person name="Logrieco A.F."/>
            <person name="MacCabe A."/>
            <person name="Maekelae M.R."/>
            <person name="Malavazi I."/>
            <person name="Melin P."/>
            <person name="Meyer V."/>
            <person name="Mielnichuk N."/>
            <person name="Miskei M."/>
            <person name="Molnar A.P."/>
            <person name="Mule G."/>
            <person name="Ngan C.Y."/>
            <person name="Orejas M."/>
            <person name="Orosz E."/>
            <person name="Ouedraogo J.P."/>
            <person name="Overkamp K.M."/>
            <person name="Park H.-S."/>
            <person name="Perrone G."/>
            <person name="Piumi F."/>
            <person name="Punt P.J."/>
            <person name="Ram A.F."/>
            <person name="Ramon A."/>
            <person name="Rauscher S."/>
            <person name="Record E."/>
            <person name="Riano-Pachon D.M."/>
            <person name="Robert V."/>
            <person name="Roehrig J."/>
            <person name="Ruller R."/>
            <person name="Salamov A."/>
            <person name="Salih N.S."/>
            <person name="Samson R.A."/>
            <person name="Sandor E."/>
            <person name="Sanguinetti M."/>
            <person name="Schuetze T."/>
            <person name="Sepcic K."/>
            <person name="Shelest E."/>
            <person name="Sherlock G."/>
            <person name="Sophianopoulou V."/>
            <person name="Squina F.M."/>
            <person name="Sun H."/>
            <person name="Susca A."/>
            <person name="Todd R.B."/>
            <person name="Tsang A."/>
            <person name="Unkles S.E."/>
            <person name="van de Wiele N."/>
            <person name="van Rossen-Uffink D."/>
            <person name="Oliveira J.V."/>
            <person name="Vesth T.C."/>
            <person name="Visser J."/>
            <person name="Yu J.-H."/>
            <person name="Zhou M."/>
            <person name="Andersen M.R."/>
            <person name="Archer D.B."/>
            <person name="Baker S.E."/>
            <person name="Benoit I."/>
            <person name="Brakhage A.A."/>
            <person name="Braus G.H."/>
            <person name="Fischer R."/>
            <person name="Frisvad J.C."/>
            <person name="Goldman G.H."/>
            <person name="Houbraken J."/>
            <person name="Oakley B."/>
            <person name="Pocsi I."/>
            <person name="Scazzocchio C."/>
            <person name="Seiboth B."/>
            <person name="vanKuyk P.A."/>
            <person name="Wortman J."/>
            <person name="Dyer P.S."/>
            <person name="Grigoriev I.V."/>
        </authorList>
    </citation>
    <scope>NUCLEOTIDE SEQUENCE [LARGE SCALE GENOMIC DNA]</scope>
    <source>
        <strain evidence="7">CBS 593.65</strain>
    </source>
</reference>
<dbReference type="CDD" id="cd00067">
    <property type="entry name" value="GAL4"/>
    <property type="match status" value="1"/>
</dbReference>
<evidence type="ECO:0000256" key="4">
    <source>
        <dbReference type="ARBA" id="ARBA00023242"/>
    </source>
</evidence>
<dbReference type="GO" id="GO:0003677">
    <property type="term" value="F:DNA binding"/>
    <property type="evidence" value="ECO:0007669"/>
    <property type="project" value="UniProtKB-KW"/>
</dbReference>
<evidence type="ECO:0008006" key="8">
    <source>
        <dbReference type="Google" id="ProtNLM"/>
    </source>
</evidence>
<evidence type="ECO:0000313" key="7">
    <source>
        <dbReference type="Proteomes" id="UP000184356"/>
    </source>
</evidence>
<dbReference type="GO" id="GO:0008270">
    <property type="term" value="F:zinc ion binding"/>
    <property type="evidence" value="ECO:0007669"/>
    <property type="project" value="InterPro"/>
</dbReference>
<organism evidence="6 7">
    <name type="scientific">Aspergillus sydowii CBS 593.65</name>
    <dbReference type="NCBI Taxonomy" id="1036612"/>
    <lineage>
        <taxon>Eukaryota</taxon>
        <taxon>Fungi</taxon>
        <taxon>Dikarya</taxon>
        <taxon>Ascomycota</taxon>
        <taxon>Pezizomycotina</taxon>
        <taxon>Eurotiomycetes</taxon>
        <taxon>Eurotiomycetidae</taxon>
        <taxon>Eurotiales</taxon>
        <taxon>Aspergillaceae</taxon>
        <taxon>Aspergillus</taxon>
        <taxon>Aspergillus subgen. Nidulantes</taxon>
    </lineage>
</organism>
<evidence type="ECO:0000313" key="6">
    <source>
        <dbReference type="EMBL" id="OJJ60275.1"/>
    </source>
</evidence>
<dbReference type="AlphaFoldDB" id="A0A1L9TLH0"/>
<dbReference type="GO" id="GO:0000981">
    <property type="term" value="F:DNA-binding transcription factor activity, RNA polymerase II-specific"/>
    <property type="evidence" value="ECO:0007669"/>
    <property type="project" value="InterPro"/>
</dbReference>
<accession>A0A1L9TLH0</accession>
<keyword evidence="4" id="KW-0539">Nucleus</keyword>
<evidence type="ECO:0000256" key="3">
    <source>
        <dbReference type="ARBA" id="ARBA00023163"/>
    </source>
</evidence>
<evidence type="ECO:0000256" key="1">
    <source>
        <dbReference type="ARBA" id="ARBA00023015"/>
    </source>
</evidence>
<sequence length="876" mass="98384">MTNRRQNHSCEQCRKSKKACDGYLINSDQAHLREAALCSDTPDVLLPCSYCLRTNKACSLNPHWAQRHHLPTVQRKKDPEDSSLDDGQRQIKRQRIQSRNNEYLQSLAPVNDITCLDSLLQLLQASPQGSDAFGWDRVSAPGDPPSITDPNPSRAMQGQQELESLEGLGLLDSVASRDNNPTNSTLNSGLNGLLNPEMTECSPNLSNVNNVQSVIPALSQGNPVCPSSMSSTPSQLGDSQKELRRQDKQCNDSINMRDHVRSLSPFGSDHLIMENSNKILISDNLLQIYHDVLENNLACWLVEDTCPYRLRRRMWEPLSTQQNPIPRTHTHPEWGVAWSNRMYRRIRQLDRSAQSAKLIRLTAFENQASSRALNLAIMAFSTQWAQGNRRLNGFHGASRFENLTGHEGEELGDEFEQVLQHSTWEQTRQALQDVSDVECYRVVFAELIFGLVQKPSSSYEYDIDATVGSATRNLYNSVTTSVLPEVTGIIAREGPPTFMERAARKIQALKYRFEAYQVGFQGARNCGTKHNAEAFQGMSAEDGQTIGLLYWLAVMFDTLSSSIHGRPVVVPDEECQHAAAQRAAKGHTKGPAMNMRWNIDLYAQDDTERPSRLHWPCPYEVATSAVARSAAVKVLLFRHVSYLQNGLRSFEHSQAIEETIKTALSVYRYWDVTHGAFFRDLTMKYESVPPRIRSWFPCISIPWHLGSLMLADLIDFVDDNWLGCDGYRAKRLHVGLVTKIRRTSSIGLAELAAVITPQAFGTVALKQLPAFHFAVNQSPVLTEPWTILFIRAFTNASVFHMNEIEELRNQQWLDMDHNSEALQVSTARAESCIRALRFLGSKSRMAEAIAIVLSKNLDARGDIHGPDLPSSQVLAT</sequence>